<name>A0A559JXD8_9BACL</name>
<dbReference type="OrthoDB" id="2678197at2"/>
<feature type="transmembrane region" description="Helical" evidence="1">
    <location>
        <begin position="135"/>
        <end position="155"/>
    </location>
</feature>
<feature type="transmembrane region" description="Helical" evidence="1">
    <location>
        <begin position="59"/>
        <end position="76"/>
    </location>
</feature>
<accession>A0A559JXD8</accession>
<feature type="transmembrane region" description="Helical" evidence="1">
    <location>
        <begin position="33"/>
        <end position="52"/>
    </location>
</feature>
<keyword evidence="1" id="KW-0472">Membrane</keyword>
<keyword evidence="1" id="KW-0812">Transmembrane</keyword>
<dbReference type="EMBL" id="VNJJ01000001">
    <property type="protein sequence ID" value="TVY04549.1"/>
    <property type="molecule type" value="Genomic_DNA"/>
</dbReference>
<reference evidence="2 3" key="1">
    <citation type="submission" date="2019-07" db="EMBL/GenBank/DDBJ databases">
        <authorList>
            <person name="Kim J."/>
        </authorList>
    </citation>
    <scope>NUCLEOTIDE SEQUENCE [LARGE SCALE GENOMIC DNA]</scope>
    <source>
        <strain evidence="2 3">G13</strain>
    </source>
</reference>
<organism evidence="2 3">
    <name type="scientific">Cohnella terricola</name>
    <dbReference type="NCBI Taxonomy" id="1289167"/>
    <lineage>
        <taxon>Bacteria</taxon>
        <taxon>Bacillati</taxon>
        <taxon>Bacillota</taxon>
        <taxon>Bacilli</taxon>
        <taxon>Bacillales</taxon>
        <taxon>Paenibacillaceae</taxon>
        <taxon>Cohnella</taxon>
    </lineage>
</organism>
<dbReference type="AlphaFoldDB" id="A0A559JXD8"/>
<keyword evidence="3" id="KW-1185">Reference proteome</keyword>
<proteinExistence type="predicted"/>
<protein>
    <submittedName>
        <fullName evidence="2">Uncharacterized protein</fullName>
    </submittedName>
</protein>
<keyword evidence="1" id="KW-1133">Transmembrane helix</keyword>
<evidence type="ECO:0000256" key="1">
    <source>
        <dbReference type="SAM" id="Phobius"/>
    </source>
</evidence>
<evidence type="ECO:0000313" key="3">
    <source>
        <dbReference type="Proteomes" id="UP000316330"/>
    </source>
</evidence>
<dbReference type="RefSeq" id="WP_144698176.1">
    <property type="nucleotide sequence ID" value="NZ_VNJJ01000001.1"/>
</dbReference>
<sequence length="209" mass="22630">MSPIFIAAFLWLIAAILWWSGWREEPIEGVPYWAVGIFLAVWPLAILGSLPVTSSVSLNGAWLWTLISVGALAWRIPPARRWMSLSAGILIGSVAILLGRIAYSPIGIAHGYTPWAIPILVGLLAALFLRSLPEQVLAISLSLILSEGIAAIVQAPGESMSEIRGAAWLEGWWIAVSFARLWSAAVKSAVEHGRKLTLKFSGKRGGQRL</sequence>
<feature type="transmembrane region" description="Helical" evidence="1">
    <location>
        <begin position="82"/>
        <end position="103"/>
    </location>
</feature>
<gene>
    <name evidence="2" type="ORF">FPZ45_02945</name>
</gene>
<comment type="caution">
    <text evidence="2">The sequence shown here is derived from an EMBL/GenBank/DDBJ whole genome shotgun (WGS) entry which is preliminary data.</text>
</comment>
<evidence type="ECO:0000313" key="2">
    <source>
        <dbReference type="EMBL" id="TVY04549.1"/>
    </source>
</evidence>
<feature type="transmembrane region" description="Helical" evidence="1">
    <location>
        <begin position="112"/>
        <end position="129"/>
    </location>
</feature>
<dbReference type="Proteomes" id="UP000316330">
    <property type="component" value="Unassembled WGS sequence"/>
</dbReference>